<evidence type="ECO:0000313" key="3">
    <source>
        <dbReference type="Proteomes" id="UP001183629"/>
    </source>
</evidence>
<dbReference type="RefSeq" id="WP_310415132.1">
    <property type="nucleotide sequence ID" value="NZ_JAVDYC010000001.1"/>
</dbReference>
<keyword evidence="3" id="KW-1185">Reference proteome</keyword>
<accession>A0AAE4CST5</accession>
<dbReference type="EMBL" id="JAVDYC010000001">
    <property type="protein sequence ID" value="MDR7323365.1"/>
    <property type="molecule type" value="Genomic_DNA"/>
</dbReference>
<keyword evidence="1" id="KW-0472">Membrane</keyword>
<feature type="transmembrane region" description="Helical" evidence="1">
    <location>
        <begin position="6"/>
        <end position="29"/>
    </location>
</feature>
<protein>
    <submittedName>
        <fullName evidence="2">Uncharacterized protein</fullName>
    </submittedName>
</protein>
<reference evidence="2 3" key="1">
    <citation type="submission" date="2023-07" db="EMBL/GenBank/DDBJ databases">
        <title>Sequencing the genomes of 1000 actinobacteria strains.</title>
        <authorList>
            <person name="Klenk H.-P."/>
        </authorList>
    </citation>
    <scope>NUCLEOTIDE SEQUENCE [LARGE SCALE GENOMIC DNA]</scope>
    <source>
        <strain evidence="2 3">DSM 44711</strain>
    </source>
</reference>
<proteinExistence type="predicted"/>
<keyword evidence="1" id="KW-1133">Transmembrane helix</keyword>
<comment type="caution">
    <text evidence="2">The sequence shown here is derived from an EMBL/GenBank/DDBJ whole genome shotgun (WGS) entry which is preliminary data.</text>
</comment>
<gene>
    <name evidence="2" type="ORF">J2S44_003615</name>
</gene>
<organism evidence="2 3">
    <name type="scientific">Catenuloplanes niger</name>
    <dbReference type="NCBI Taxonomy" id="587534"/>
    <lineage>
        <taxon>Bacteria</taxon>
        <taxon>Bacillati</taxon>
        <taxon>Actinomycetota</taxon>
        <taxon>Actinomycetes</taxon>
        <taxon>Micromonosporales</taxon>
        <taxon>Micromonosporaceae</taxon>
        <taxon>Catenuloplanes</taxon>
    </lineage>
</organism>
<name>A0AAE4CST5_9ACTN</name>
<sequence length="121" mass="13007">MSGGILGQVLTVIAALGGLLGAAGGLTVWAQRRKLQADTADVLTDTALTLVQPLRERVTELEAETREASRNVRELNDAVVSLTGTLRDWRIAILSPHVTRDELRAMVTRPVEVPNGRVDVG</sequence>
<keyword evidence="1" id="KW-0812">Transmembrane</keyword>
<evidence type="ECO:0000256" key="1">
    <source>
        <dbReference type="SAM" id="Phobius"/>
    </source>
</evidence>
<evidence type="ECO:0000313" key="2">
    <source>
        <dbReference type="EMBL" id="MDR7323365.1"/>
    </source>
</evidence>
<dbReference type="AlphaFoldDB" id="A0AAE4CST5"/>
<dbReference type="Proteomes" id="UP001183629">
    <property type="component" value="Unassembled WGS sequence"/>
</dbReference>